<dbReference type="InterPro" id="IPR000182">
    <property type="entry name" value="GNAT_dom"/>
</dbReference>
<name>B7K1W3_RIPO1</name>
<dbReference type="AlphaFoldDB" id="B7K1W3"/>
<dbReference type="Proteomes" id="UP000008204">
    <property type="component" value="Chromosome"/>
</dbReference>
<dbReference type="OrthoDB" id="9792929at2"/>
<keyword evidence="5" id="KW-1185">Reference proteome</keyword>
<keyword evidence="2" id="KW-0012">Acyltransferase</keyword>
<dbReference type="RefSeq" id="WP_012593547.1">
    <property type="nucleotide sequence ID" value="NC_011726.1"/>
</dbReference>
<accession>B7K1W3</accession>
<dbReference type="Gene3D" id="3.40.630.30">
    <property type="match status" value="1"/>
</dbReference>
<dbReference type="PANTHER" id="PTHR43877">
    <property type="entry name" value="AMINOALKYLPHOSPHONATE N-ACETYLTRANSFERASE-RELATED-RELATED"/>
    <property type="match status" value="1"/>
</dbReference>
<evidence type="ECO:0000256" key="2">
    <source>
        <dbReference type="ARBA" id="ARBA00023315"/>
    </source>
</evidence>
<dbReference type="GO" id="GO:0016747">
    <property type="term" value="F:acyltransferase activity, transferring groups other than amino-acyl groups"/>
    <property type="evidence" value="ECO:0007669"/>
    <property type="project" value="InterPro"/>
</dbReference>
<dbReference type="eggNOG" id="COG0456">
    <property type="taxonomic scope" value="Bacteria"/>
</dbReference>
<dbReference type="STRING" id="41431.PCC8801_0166"/>
<dbReference type="CDD" id="cd04301">
    <property type="entry name" value="NAT_SF"/>
    <property type="match status" value="1"/>
</dbReference>
<feature type="domain" description="N-acetyltransferase" evidence="3">
    <location>
        <begin position="17"/>
        <end position="165"/>
    </location>
</feature>
<gene>
    <name evidence="4" type="ordered locus">PCC8801_0166</name>
</gene>
<dbReference type="SUPFAM" id="SSF55729">
    <property type="entry name" value="Acyl-CoA N-acyltransferases (Nat)"/>
    <property type="match status" value="1"/>
</dbReference>
<dbReference type="InterPro" id="IPR016181">
    <property type="entry name" value="Acyl_CoA_acyltransferase"/>
</dbReference>
<dbReference type="PROSITE" id="PS51186">
    <property type="entry name" value="GNAT"/>
    <property type="match status" value="1"/>
</dbReference>
<evidence type="ECO:0000259" key="3">
    <source>
        <dbReference type="PROSITE" id="PS51186"/>
    </source>
</evidence>
<proteinExistence type="predicted"/>
<keyword evidence="1 4" id="KW-0808">Transferase</keyword>
<dbReference type="InterPro" id="IPR050832">
    <property type="entry name" value="Bact_Acetyltransf"/>
</dbReference>
<dbReference type="EMBL" id="CP001287">
    <property type="protein sequence ID" value="ACK64270.1"/>
    <property type="molecule type" value="Genomic_DNA"/>
</dbReference>
<reference evidence="5" key="1">
    <citation type="journal article" date="2011" name="MBio">
        <title>Novel metabolic attributes of the genus Cyanothece, comprising a group of unicellular nitrogen-fixing Cyanobacteria.</title>
        <authorList>
            <person name="Bandyopadhyay A."/>
            <person name="Elvitigala T."/>
            <person name="Welsh E."/>
            <person name="Stockel J."/>
            <person name="Liberton M."/>
            <person name="Min H."/>
            <person name="Sherman L.A."/>
            <person name="Pakrasi H.B."/>
        </authorList>
    </citation>
    <scope>NUCLEOTIDE SEQUENCE [LARGE SCALE GENOMIC DNA]</scope>
    <source>
        <strain evidence="5">PCC 8801</strain>
    </source>
</reference>
<sequence>MQANFVIRTAKFEDRPVLVRLMALLQDAERELHLNRTLGSKISDGHFAYLEELVREQNGQIYVAESEQHILGFVVCFVEKHDKGDLHIVESEREYGYISDLYVVSTMRKRGVASALMKAAERHFLTLDLQVVRVGLLCNNEPAAKFYKDVGYQPYEILYEKRLNR</sequence>
<dbReference type="HOGENOM" id="CLU_1608135_0_0_3"/>
<evidence type="ECO:0000313" key="4">
    <source>
        <dbReference type="EMBL" id="ACK64270.1"/>
    </source>
</evidence>
<evidence type="ECO:0000313" key="5">
    <source>
        <dbReference type="Proteomes" id="UP000008204"/>
    </source>
</evidence>
<evidence type="ECO:0000256" key="1">
    <source>
        <dbReference type="ARBA" id="ARBA00022679"/>
    </source>
</evidence>
<protein>
    <submittedName>
        <fullName evidence="4">GCN5-related N-acetyltransferase</fullName>
    </submittedName>
</protein>
<dbReference type="Pfam" id="PF00583">
    <property type="entry name" value="Acetyltransf_1"/>
    <property type="match status" value="1"/>
</dbReference>
<organism evidence="4 5">
    <name type="scientific">Rippkaea orientalis (strain PCC 8801 / RF-1)</name>
    <name type="common">Cyanothece sp. (strain PCC 8801)</name>
    <dbReference type="NCBI Taxonomy" id="41431"/>
    <lineage>
        <taxon>Bacteria</taxon>
        <taxon>Bacillati</taxon>
        <taxon>Cyanobacteriota</taxon>
        <taxon>Cyanophyceae</taxon>
        <taxon>Oscillatoriophycideae</taxon>
        <taxon>Chroococcales</taxon>
        <taxon>Aphanothecaceae</taxon>
        <taxon>Rippkaea</taxon>
        <taxon>Rippkaea orientalis</taxon>
    </lineage>
</organism>
<dbReference type="KEGG" id="cyp:PCC8801_0166"/>
<dbReference type="PANTHER" id="PTHR43877:SF1">
    <property type="entry name" value="ACETYLTRANSFERASE"/>
    <property type="match status" value="1"/>
</dbReference>